<dbReference type="EMBL" id="JADLZT010000007">
    <property type="protein sequence ID" value="MBF6024996.1"/>
    <property type="molecule type" value="Genomic_DNA"/>
</dbReference>
<dbReference type="Pfam" id="PF13211">
    <property type="entry name" value="DUF4019"/>
    <property type="match status" value="1"/>
</dbReference>
<accession>A0ABS0BB88</accession>
<sequence>MDSNKAGDLWDGASPAVKKAVQRNAFVTQSAATRKSLGAAANRTWIAVRRMQVASGGNAPAGLYTSVELQTTFASNKVGNELISFRLDEDGTWRFAGYTVH</sequence>
<evidence type="ECO:0000313" key="1">
    <source>
        <dbReference type="EMBL" id="MBF6024996.1"/>
    </source>
</evidence>
<evidence type="ECO:0000313" key="2">
    <source>
        <dbReference type="Proteomes" id="UP001429984"/>
    </source>
</evidence>
<name>A0ABS0BB88_9GAMM</name>
<keyword evidence="2" id="KW-1185">Reference proteome</keyword>
<protein>
    <submittedName>
        <fullName evidence="1">DUF4019 domain-containing protein</fullName>
    </submittedName>
</protein>
<gene>
    <name evidence="1" type="ORF">IU514_13270</name>
</gene>
<organism evidence="1 2">
    <name type="scientific">Lysobacter niastensis</name>
    <dbReference type="NCBI Taxonomy" id="380629"/>
    <lineage>
        <taxon>Bacteria</taxon>
        <taxon>Pseudomonadati</taxon>
        <taxon>Pseudomonadota</taxon>
        <taxon>Gammaproteobacteria</taxon>
        <taxon>Lysobacterales</taxon>
        <taxon>Lysobacteraceae</taxon>
        <taxon>Lysobacter</taxon>
    </lineage>
</organism>
<dbReference type="Proteomes" id="UP001429984">
    <property type="component" value="Unassembled WGS sequence"/>
</dbReference>
<comment type="caution">
    <text evidence="1">The sequence shown here is derived from an EMBL/GenBank/DDBJ whole genome shotgun (WGS) entry which is preliminary data.</text>
</comment>
<dbReference type="InterPro" id="IPR025091">
    <property type="entry name" value="DUF4019"/>
</dbReference>
<proteinExistence type="predicted"/>
<reference evidence="1 2" key="1">
    <citation type="submission" date="2020-11" db="EMBL/GenBank/DDBJ databases">
        <title>Draft Genome Sequence and Secondary Metabolite Biosynthetic Potential of the Lysobacter niastensis Type strain DSM 18481.</title>
        <authorList>
            <person name="Turrini P."/>
            <person name="Artuso I."/>
            <person name="Tescari M."/>
            <person name="Lugli G.A."/>
            <person name="Frangipani E."/>
            <person name="Ventura M."/>
            <person name="Visca P."/>
        </authorList>
    </citation>
    <scope>NUCLEOTIDE SEQUENCE [LARGE SCALE GENOMIC DNA]</scope>
    <source>
        <strain evidence="1 2">DSM 18481</strain>
    </source>
</reference>